<dbReference type="InterPro" id="IPR035969">
    <property type="entry name" value="Rab-GAP_TBC_sf"/>
</dbReference>
<dbReference type="Proteomes" id="UP000262825">
    <property type="component" value="Unassembled WGS sequence"/>
</dbReference>
<keyword evidence="1" id="KW-0343">GTPase activation</keyword>
<dbReference type="Gene3D" id="1.10.10.750">
    <property type="entry name" value="Ypt/Rab-GAP domain of gyp1p, domain 1"/>
    <property type="match status" value="1"/>
</dbReference>
<evidence type="ECO:0000313" key="6">
    <source>
        <dbReference type="Proteomes" id="UP000262825"/>
    </source>
</evidence>
<dbReference type="SMART" id="SM00164">
    <property type="entry name" value="TBC"/>
    <property type="match status" value="1"/>
</dbReference>
<evidence type="ECO:0000256" key="1">
    <source>
        <dbReference type="ARBA" id="ARBA00022468"/>
    </source>
</evidence>
<dbReference type="Gene3D" id="1.10.472.80">
    <property type="entry name" value="Ypt/Rab-GAP domain of gyp1p, domain 3"/>
    <property type="match status" value="1"/>
</dbReference>
<feature type="compositionally biased region" description="Basic and acidic residues" evidence="2">
    <location>
        <begin position="980"/>
        <end position="996"/>
    </location>
</feature>
<feature type="compositionally biased region" description="Low complexity" evidence="2">
    <location>
        <begin position="967"/>
        <end position="979"/>
    </location>
</feature>
<name>A0A376BB91_9ASCO</name>
<accession>A0A376BB91</accession>
<organism evidence="5 6">
    <name type="scientific">Saccharomycodes ludwigii</name>
    <dbReference type="NCBI Taxonomy" id="36035"/>
    <lineage>
        <taxon>Eukaryota</taxon>
        <taxon>Fungi</taxon>
        <taxon>Dikarya</taxon>
        <taxon>Ascomycota</taxon>
        <taxon>Saccharomycotina</taxon>
        <taxon>Saccharomycetes</taxon>
        <taxon>Saccharomycodales</taxon>
        <taxon>Saccharomycodaceae</taxon>
        <taxon>Saccharomycodes</taxon>
    </lineage>
</organism>
<feature type="region of interest" description="Disordered" evidence="2">
    <location>
        <begin position="869"/>
        <end position="904"/>
    </location>
</feature>
<dbReference type="VEuPathDB" id="FungiDB:SCODWIG_03716"/>
<dbReference type="Pfam" id="PF00566">
    <property type="entry name" value="RabGAP-TBC"/>
    <property type="match status" value="1"/>
</dbReference>
<sequence>MSFFSSIREKASSLLNAANNGNSFIKTRDELFKEKYHLPEKEYIIEDVIADITIIQNNKNTNMHALKKTATLNDSSTKHIDPLNVFTGKLYLTPHFLVFTDNYDQSSCVFTLNISTITKLERANSNTLVLMLTLYSGITLLIRFIGLTTKSESFAINMKNCLKKNVPRAKNELKPFLNTCYSEFIINKYFYQLPDVPVPPMGLGSIYKFPGDQVYTKEKLKMKIWFDYFQEHGKNLTIVKNHQYNKLIRVGIPNKLRGEIWELCCGSMYDRLLYHAEYESILEENDGKKSQAIDEIEKDLNRSLPEYPAYRTQEGITRLRNVLTAYSWKNPDVGYCQAMNIVVAVLLIFMSEEQAFWCLTTLCEKYVPGYYSKTMYGTLLDQKVFESFVQERLPLLWDHIVEHDIQLSVMSLPWFLSLFFTCMPLTFALRIMDMFWVNGPKTLFQVSLAILRVNGENLLKITDDATFMSILKNYFATLDQSSHPNSSDVKLKQVSKFQELMVVAFKEFSIITKEMVEERRLQHKKEITDNIENFAKRTQLRNITGLQNLDQEDLSILYDIYYQSIESYEIAMGIGSSNMNFKIFADFLSKFIDWCSSTDPAFHSQKVDFLQRLFDHWDNGNKGKLTLEDVVKGIDKLSSNDMMFSIGYFFELFDDNKSGKINREGILKISEALLFLTEPWKNGQLVDSLTLDQIESDVAETIIKKKHVNVKMDSLELPSGVELDLEHYKTEQAQRYLNAAKNFLQRSMEYARNEELPDDFNLIELDEGNDEEYSEEMRKKKEKQYKANVILDPTHPKIIDLPTFRMIILADSTYEIFFSQNLKNSIHIKDSSAYIGSIESHAVRSMFDGLIADGRRVARHVRKRVDSVTSSKTVASTRSQEHTLSSSSDEDFLRAGNDDEESSAAAARALLEQADLLGEEIPKPTKDKDLPTLDSLILDDFDSSSINSGNRFNNTGDGDENGDKDNNNNNNNNNNNHGSRNTESDFNIDDHNDFESTRQNST</sequence>
<dbReference type="GO" id="GO:0030427">
    <property type="term" value="C:site of polarized growth"/>
    <property type="evidence" value="ECO:0007669"/>
    <property type="project" value="UniProtKB-ARBA"/>
</dbReference>
<dbReference type="InterPro" id="IPR004182">
    <property type="entry name" value="GRAM"/>
</dbReference>
<dbReference type="PANTHER" id="PTHR47219">
    <property type="entry name" value="RAB GTPASE-ACTIVATING PROTEIN 1-LIKE"/>
    <property type="match status" value="1"/>
</dbReference>
<dbReference type="InterPro" id="IPR000195">
    <property type="entry name" value="Rab-GAP-TBC_dom"/>
</dbReference>
<dbReference type="GO" id="GO:0005096">
    <property type="term" value="F:GTPase activator activity"/>
    <property type="evidence" value="ECO:0007669"/>
    <property type="project" value="UniProtKB-KW"/>
</dbReference>
<dbReference type="PROSITE" id="PS50222">
    <property type="entry name" value="EF_HAND_2"/>
    <property type="match status" value="1"/>
</dbReference>
<feature type="domain" description="EF-hand" evidence="4">
    <location>
        <begin position="605"/>
        <end position="640"/>
    </location>
</feature>
<dbReference type="GO" id="GO:0005509">
    <property type="term" value="F:calcium ion binding"/>
    <property type="evidence" value="ECO:0007669"/>
    <property type="project" value="InterPro"/>
</dbReference>
<dbReference type="InterPro" id="IPR011992">
    <property type="entry name" value="EF-hand-dom_pair"/>
</dbReference>
<dbReference type="InterPro" id="IPR050302">
    <property type="entry name" value="Rab_GAP_TBC_domain"/>
</dbReference>
<dbReference type="PANTHER" id="PTHR47219:SF20">
    <property type="entry name" value="TBC1 DOMAIN FAMILY MEMBER 2B"/>
    <property type="match status" value="1"/>
</dbReference>
<protein>
    <submittedName>
        <fullName evidence="5">Related to GTPase-activating protein GYP2</fullName>
    </submittedName>
</protein>
<dbReference type="InterPro" id="IPR002048">
    <property type="entry name" value="EF_hand_dom"/>
</dbReference>
<dbReference type="GO" id="GO:0031267">
    <property type="term" value="F:small GTPase binding"/>
    <property type="evidence" value="ECO:0007669"/>
    <property type="project" value="TreeGrafter"/>
</dbReference>
<evidence type="ECO:0000259" key="3">
    <source>
        <dbReference type="PROSITE" id="PS50086"/>
    </source>
</evidence>
<dbReference type="Pfam" id="PF02893">
    <property type="entry name" value="GRAM"/>
    <property type="match status" value="1"/>
</dbReference>
<evidence type="ECO:0000256" key="2">
    <source>
        <dbReference type="SAM" id="MobiDB-lite"/>
    </source>
</evidence>
<dbReference type="Gene3D" id="1.10.238.10">
    <property type="entry name" value="EF-hand"/>
    <property type="match status" value="1"/>
</dbReference>
<proteinExistence type="predicted"/>
<feature type="domain" description="Rab-GAP TBC" evidence="3">
    <location>
        <begin position="251"/>
        <end position="439"/>
    </location>
</feature>
<feature type="compositionally biased region" description="Polar residues" evidence="2">
    <location>
        <begin position="869"/>
        <end position="887"/>
    </location>
</feature>
<gene>
    <name evidence="5" type="ORF">SCODWIG_03716</name>
</gene>
<keyword evidence="6" id="KW-1185">Reference proteome</keyword>
<dbReference type="EMBL" id="UFAJ01001017">
    <property type="protein sequence ID" value="SSD61955.1"/>
    <property type="molecule type" value="Genomic_DNA"/>
</dbReference>
<dbReference type="SUPFAM" id="SSF47923">
    <property type="entry name" value="Ypt/Rab-GAP domain of gyp1p"/>
    <property type="match status" value="2"/>
</dbReference>
<dbReference type="PROSITE" id="PS50086">
    <property type="entry name" value="TBC_RABGAP"/>
    <property type="match status" value="1"/>
</dbReference>
<dbReference type="AlphaFoldDB" id="A0A376BB91"/>
<evidence type="ECO:0000259" key="4">
    <source>
        <dbReference type="PROSITE" id="PS50222"/>
    </source>
</evidence>
<dbReference type="SUPFAM" id="SSF47473">
    <property type="entry name" value="EF-hand"/>
    <property type="match status" value="1"/>
</dbReference>
<dbReference type="FunFam" id="1.10.8.270:FF:000015">
    <property type="entry name" value="GTPase activating protein (Gyp2)"/>
    <property type="match status" value="1"/>
</dbReference>
<dbReference type="Gene3D" id="1.10.8.270">
    <property type="entry name" value="putative rabgap domain of human tbc1 domain family member 14 like domains"/>
    <property type="match status" value="1"/>
</dbReference>
<feature type="region of interest" description="Disordered" evidence="2">
    <location>
        <begin position="940"/>
        <end position="1002"/>
    </location>
</feature>
<reference evidence="6" key="1">
    <citation type="submission" date="2018-06" db="EMBL/GenBank/DDBJ databases">
        <authorList>
            <person name="Guldener U."/>
        </authorList>
    </citation>
    <scope>NUCLEOTIDE SEQUENCE [LARGE SCALE GENOMIC DNA]</scope>
    <source>
        <strain evidence="6">UTAD17</strain>
    </source>
</reference>
<evidence type="ECO:0000313" key="5">
    <source>
        <dbReference type="EMBL" id="SSD61955.1"/>
    </source>
</evidence>